<evidence type="ECO:0000256" key="8">
    <source>
        <dbReference type="ARBA" id="ARBA00022982"/>
    </source>
</evidence>
<keyword evidence="7" id="KW-0479">Metal-binding</keyword>
<evidence type="ECO:0000256" key="10">
    <source>
        <dbReference type="ARBA" id="ARBA00023004"/>
    </source>
</evidence>
<feature type="transmembrane region" description="Helical" evidence="13">
    <location>
        <begin position="94"/>
        <end position="113"/>
    </location>
</feature>
<keyword evidence="4" id="KW-1003">Cell membrane</keyword>
<keyword evidence="5" id="KW-0349">Heme</keyword>
<feature type="domain" description="Cytochrome b561 bacterial/Ni-hydrogenase" evidence="14">
    <location>
        <begin position="8"/>
        <end position="178"/>
    </location>
</feature>
<evidence type="ECO:0000313" key="16">
    <source>
        <dbReference type="Proteomes" id="UP001595533"/>
    </source>
</evidence>
<protein>
    <submittedName>
        <fullName evidence="15">Cytochrome b</fullName>
    </submittedName>
</protein>
<evidence type="ECO:0000256" key="1">
    <source>
        <dbReference type="ARBA" id="ARBA00001970"/>
    </source>
</evidence>
<dbReference type="PANTHER" id="PTHR30529:SF3">
    <property type="entry name" value="CYTOCHROME B561 HOMOLOG 1"/>
    <property type="match status" value="1"/>
</dbReference>
<evidence type="ECO:0000256" key="4">
    <source>
        <dbReference type="ARBA" id="ARBA00022475"/>
    </source>
</evidence>
<evidence type="ECO:0000256" key="6">
    <source>
        <dbReference type="ARBA" id="ARBA00022692"/>
    </source>
</evidence>
<dbReference type="RefSeq" id="WP_077409444.1">
    <property type="nucleotide sequence ID" value="NZ_JBHRTS010000001.1"/>
</dbReference>
<dbReference type="EMBL" id="JBHRTS010000001">
    <property type="protein sequence ID" value="MFC3192763.1"/>
    <property type="molecule type" value="Genomic_DNA"/>
</dbReference>
<comment type="cofactor">
    <cofactor evidence="1">
        <name>heme b</name>
        <dbReference type="ChEBI" id="CHEBI:60344"/>
    </cofactor>
</comment>
<dbReference type="Proteomes" id="UP001595533">
    <property type="component" value="Unassembled WGS sequence"/>
</dbReference>
<evidence type="ECO:0000256" key="3">
    <source>
        <dbReference type="ARBA" id="ARBA00022448"/>
    </source>
</evidence>
<proteinExistence type="inferred from homology"/>
<evidence type="ECO:0000256" key="12">
    <source>
        <dbReference type="ARBA" id="ARBA00037975"/>
    </source>
</evidence>
<keyword evidence="10" id="KW-0408">Iron</keyword>
<keyword evidence="11 13" id="KW-0472">Membrane</keyword>
<comment type="subcellular location">
    <subcellularLocation>
        <location evidence="2">Cell membrane</location>
        <topology evidence="2">Multi-pass membrane protein</topology>
    </subcellularLocation>
</comment>
<comment type="caution">
    <text evidence="15">The sequence shown here is derived from an EMBL/GenBank/DDBJ whole genome shotgun (WGS) entry which is preliminary data.</text>
</comment>
<dbReference type="SUPFAM" id="SSF81342">
    <property type="entry name" value="Transmembrane di-heme cytochromes"/>
    <property type="match status" value="1"/>
</dbReference>
<keyword evidence="6 13" id="KW-0812">Transmembrane</keyword>
<accession>A0ABV7J7Y5</accession>
<keyword evidence="9 13" id="KW-1133">Transmembrane helix</keyword>
<keyword evidence="3" id="KW-0813">Transport</keyword>
<organism evidence="15 16">
    <name type="scientific">Marinicella sediminis</name>
    <dbReference type="NCBI Taxonomy" id="1792834"/>
    <lineage>
        <taxon>Bacteria</taxon>
        <taxon>Pseudomonadati</taxon>
        <taxon>Pseudomonadota</taxon>
        <taxon>Gammaproteobacteria</taxon>
        <taxon>Lysobacterales</taxon>
        <taxon>Marinicellaceae</taxon>
        <taxon>Marinicella</taxon>
    </lineage>
</organism>
<evidence type="ECO:0000256" key="11">
    <source>
        <dbReference type="ARBA" id="ARBA00023136"/>
    </source>
</evidence>
<evidence type="ECO:0000256" key="7">
    <source>
        <dbReference type="ARBA" id="ARBA00022723"/>
    </source>
</evidence>
<evidence type="ECO:0000256" key="13">
    <source>
        <dbReference type="SAM" id="Phobius"/>
    </source>
</evidence>
<keyword evidence="8" id="KW-0249">Electron transport</keyword>
<evidence type="ECO:0000256" key="5">
    <source>
        <dbReference type="ARBA" id="ARBA00022617"/>
    </source>
</evidence>
<sequence>MNTTEADRYNRTLMAMHWLMLLLLAAVYLCIELRELYPKGSDPRNALKAWHFMLGLCVWLLVIIRLVIRWRSVIPPVKPSPPVWQSMVSKLVHMMLYLFMLGMPIVGLLVVNYEGHAVSFFGLELPVLVAENSHMAETLEDWHETAGEAAYWLIGLHAAAALMHHYVFKDNTLKRMMPW</sequence>
<name>A0ABV7J7Y5_9GAMM</name>
<feature type="transmembrane region" description="Helical" evidence="13">
    <location>
        <begin position="149"/>
        <end position="168"/>
    </location>
</feature>
<gene>
    <name evidence="15" type="ORF">ACFODZ_00790</name>
</gene>
<evidence type="ECO:0000259" key="14">
    <source>
        <dbReference type="Pfam" id="PF01292"/>
    </source>
</evidence>
<feature type="transmembrane region" description="Helical" evidence="13">
    <location>
        <begin position="12"/>
        <end position="29"/>
    </location>
</feature>
<evidence type="ECO:0000256" key="9">
    <source>
        <dbReference type="ARBA" id="ARBA00022989"/>
    </source>
</evidence>
<dbReference type="InterPro" id="IPR016174">
    <property type="entry name" value="Di-haem_cyt_TM"/>
</dbReference>
<dbReference type="Gene3D" id="1.20.120.1770">
    <property type="match status" value="1"/>
</dbReference>
<dbReference type="PANTHER" id="PTHR30529">
    <property type="entry name" value="CYTOCHROME B561"/>
    <property type="match status" value="1"/>
</dbReference>
<evidence type="ECO:0000313" key="15">
    <source>
        <dbReference type="EMBL" id="MFC3192763.1"/>
    </source>
</evidence>
<keyword evidence="16" id="KW-1185">Reference proteome</keyword>
<reference evidence="16" key="1">
    <citation type="journal article" date="2019" name="Int. J. Syst. Evol. Microbiol.">
        <title>The Global Catalogue of Microorganisms (GCM) 10K type strain sequencing project: providing services to taxonomists for standard genome sequencing and annotation.</title>
        <authorList>
            <consortium name="The Broad Institute Genomics Platform"/>
            <consortium name="The Broad Institute Genome Sequencing Center for Infectious Disease"/>
            <person name="Wu L."/>
            <person name="Ma J."/>
        </authorList>
    </citation>
    <scope>NUCLEOTIDE SEQUENCE [LARGE SCALE GENOMIC DNA]</scope>
    <source>
        <strain evidence="16">KCTC 42953</strain>
    </source>
</reference>
<comment type="similarity">
    <text evidence="12">Belongs to the cytochrome b561 family.</text>
</comment>
<feature type="transmembrane region" description="Helical" evidence="13">
    <location>
        <begin position="49"/>
        <end position="68"/>
    </location>
</feature>
<evidence type="ECO:0000256" key="2">
    <source>
        <dbReference type="ARBA" id="ARBA00004651"/>
    </source>
</evidence>
<dbReference type="InterPro" id="IPR052168">
    <property type="entry name" value="Cytochrome_b561_oxidase"/>
</dbReference>
<dbReference type="Pfam" id="PF01292">
    <property type="entry name" value="Ni_hydr_CYTB"/>
    <property type="match status" value="1"/>
</dbReference>
<dbReference type="InterPro" id="IPR011577">
    <property type="entry name" value="Cyt_b561_bac/Ni-Hgenase"/>
</dbReference>